<reference evidence="5 6" key="1">
    <citation type="journal article" date="2020" name="Harmful Algae">
        <title>Molecular and morphological characterization of a novel dihydroanatoxin-a producing Microcoleus species (cyanobacteria) from the Russian River, California, USA.</title>
        <authorList>
            <person name="Conklin K.Y."/>
            <person name="Stancheva R."/>
            <person name="Otten T.G."/>
            <person name="Fadness R."/>
            <person name="Boyer G.L."/>
            <person name="Read B."/>
            <person name="Zhang X."/>
            <person name="Sheath R.G."/>
        </authorList>
    </citation>
    <scope>NUCLEOTIDE SEQUENCE [LARGE SCALE GENOMIC DNA]</scope>
    <source>
        <strain evidence="5 6">PTRS2</strain>
    </source>
</reference>
<comment type="caution">
    <text evidence="5">The sequence shown here is derived from an EMBL/GenBank/DDBJ whole genome shotgun (WGS) entry which is preliminary data.</text>
</comment>
<dbReference type="SUPFAM" id="SSF55073">
    <property type="entry name" value="Nucleotide cyclase"/>
    <property type="match status" value="1"/>
</dbReference>
<feature type="modified residue" description="4-aspartylphosphate" evidence="1">
    <location>
        <position position="55"/>
    </location>
</feature>
<dbReference type="InterPro" id="IPR029787">
    <property type="entry name" value="Nucleotide_cyclase"/>
</dbReference>
<dbReference type="SMART" id="SM00052">
    <property type="entry name" value="EAL"/>
    <property type="match status" value="1"/>
</dbReference>
<dbReference type="PROSITE" id="PS50887">
    <property type="entry name" value="GGDEF"/>
    <property type="match status" value="1"/>
</dbReference>
<dbReference type="PANTHER" id="PTHR33121">
    <property type="entry name" value="CYCLIC DI-GMP PHOSPHODIESTERASE PDEF"/>
    <property type="match status" value="1"/>
</dbReference>
<dbReference type="Gene3D" id="3.20.20.450">
    <property type="entry name" value="EAL domain"/>
    <property type="match status" value="1"/>
</dbReference>
<gene>
    <name evidence="5" type="ORF">WMG39_12005</name>
</gene>
<proteinExistence type="predicted"/>
<dbReference type="Gene3D" id="3.30.70.270">
    <property type="match status" value="1"/>
</dbReference>
<dbReference type="InterPro" id="IPR000160">
    <property type="entry name" value="GGDEF_dom"/>
</dbReference>
<dbReference type="SMART" id="SM00267">
    <property type="entry name" value="GGDEF"/>
    <property type="match status" value="1"/>
</dbReference>
<dbReference type="Pfam" id="PF00990">
    <property type="entry name" value="GGDEF"/>
    <property type="match status" value="1"/>
</dbReference>
<dbReference type="InterPro" id="IPR001633">
    <property type="entry name" value="EAL_dom"/>
</dbReference>
<dbReference type="Pfam" id="PF00072">
    <property type="entry name" value="Response_reg"/>
    <property type="match status" value="1"/>
</dbReference>
<organism evidence="5 6">
    <name type="scientific">Microcoleus anatoxicus PTRS2</name>
    <dbReference type="NCBI Taxonomy" id="2705321"/>
    <lineage>
        <taxon>Bacteria</taxon>
        <taxon>Bacillati</taxon>
        <taxon>Cyanobacteriota</taxon>
        <taxon>Cyanophyceae</taxon>
        <taxon>Oscillatoriophycideae</taxon>
        <taxon>Oscillatoriales</taxon>
        <taxon>Microcoleaceae</taxon>
        <taxon>Microcoleus</taxon>
        <taxon>Microcoleus anatoxicus</taxon>
    </lineage>
</organism>
<dbReference type="NCBIfam" id="TIGR00254">
    <property type="entry name" value="GGDEF"/>
    <property type="match status" value="1"/>
</dbReference>
<dbReference type="PANTHER" id="PTHR33121:SF71">
    <property type="entry name" value="OXYGEN SENSOR PROTEIN DOSP"/>
    <property type="match status" value="1"/>
</dbReference>
<dbReference type="CDD" id="cd01949">
    <property type="entry name" value="GGDEF"/>
    <property type="match status" value="1"/>
</dbReference>
<dbReference type="InterPro" id="IPR043128">
    <property type="entry name" value="Rev_trsase/Diguanyl_cyclase"/>
</dbReference>
<dbReference type="InterPro" id="IPR001789">
    <property type="entry name" value="Sig_transdc_resp-reg_receiver"/>
</dbReference>
<dbReference type="CDD" id="cd01948">
    <property type="entry name" value="EAL"/>
    <property type="match status" value="1"/>
</dbReference>
<evidence type="ECO:0000313" key="5">
    <source>
        <dbReference type="EMBL" id="MEK0185565.1"/>
    </source>
</evidence>
<dbReference type="Proteomes" id="UP001384579">
    <property type="component" value="Unassembled WGS sequence"/>
</dbReference>
<feature type="domain" description="GGDEF" evidence="4">
    <location>
        <begin position="153"/>
        <end position="286"/>
    </location>
</feature>
<evidence type="ECO:0000259" key="2">
    <source>
        <dbReference type="PROSITE" id="PS50110"/>
    </source>
</evidence>
<sequence length="554" mass="62285">MSNNKILIVEDESIIAEDLFDSLTSLGYQVTAIVYSGEEAIIAASEVRPDLVLMDVNLQGEIDGITAAEKIRSRFQIPVIYLTAYADENTLRRVNSTKPFGCIIKPFEEKNLHTTIQIALHRHQYDCLTNLPNRSLLREKLSQLLNEQTELSEFIPVVTLSLDKINRINSTLGHHIGDLVICSIAQRLNNCRNKIHLVARLEAAEFALVLEPVKDKQDAVKIVHSILEIVAQAIILESSEVYVTASIGISLYPGDGRDAEDLLKNAYTAMYYAQEKGGNNYQFHARNIATNSINKLAQEISLRNALKRSEFEVYYEPKVEIKTGKIVGAEALVRWNHPEMGRVSPGEFIPMAEEMGLIAPLGEWVLETACRQTQAWQAQGLGLLRVAVNVSARQFDQKNLTQRVSEILTETGLDPKYLELELTESLVLQDETAVSQAFSVWKKMGIRVAIDDFGTGYASLSYSKRFPFDVLKIDKSFIRNITEDRQNAAITIAIIQMAHSMNMKVVAEGVEDEQELAFLCTHDCDEIQGYFFSKALPHDEFEALLKSGKHWHLK</sequence>
<dbReference type="InterPro" id="IPR035919">
    <property type="entry name" value="EAL_sf"/>
</dbReference>
<keyword evidence="6" id="KW-1185">Reference proteome</keyword>
<dbReference type="PROSITE" id="PS50883">
    <property type="entry name" value="EAL"/>
    <property type="match status" value="1"/>
</dbReference>
<dbReference type="InterPro" id="IPR050706">
    <property type="entry name" value="Cyclic-di-GMP_PDE-like"/>
</dbReference>
<name>A0ABU8YMB7_9CYAN</name>
<dbReference type="EMBL" id="JBBLXS010000130">
    <property type="protein sequence ID" value="MEK0185565.1"/>
    <property type="molecule type" value="Genomic_DNA"/>
</dbReference>
<dbReference type="InterPro" id="IPR011006">
    <property type="entry name" value="CheY-like_superfamily"/>
</dbReference>
<dbReference type="PROSITE" id="PS50110">
    <property type="entry name" value="RESPONSE_REGULATORY"/>
    <property type="match status" value="1"/>
</dbReference>
<evidence type="ECO:0000259" key="3">
    <source>
        <dbReference type="PROSITE" id="PS50883"/>
    </source>
</evidence>
<dbReference type="RefSeq" id="WP_340524753.1">
    <property type="nucleotide sequence ID" value="NZ_JBBLXS010000130.1"/>
</dbReference>
<feature type="domain" description="EAL" evidence="3">
    <location>
        <begin position="295"/>
        <end position="549"/>
    </location>
</feature>
<evidence type="ECO:0000256" key="1">
    <source>
        <dbReference type="PROSITE-ProRule" id="PRU00169"/>
    </source>
</evidence>
<dbReference type="Pfam" id="PF00563">
    <property type="entry name" value="EAL"/>
    <property type="match status" value="1"/>
</dbReference>
<keyword evidence="1" id="KW-0597">Phosphoprotein</keyword>
<dbReference type="SUPFAM" id="SSF141868">
    <property type="entry name" value="EAL domain-like"/>
    <property type="match status" value="1"/>
</dbReference>
<dbReference type="SUPFAM" id="SSF52172">
    <property type="entry name" value="CheY-like"/>
    <property type="match status" value="1"/>
</dbReference>
<accession>A0ABU8YMB7</accession>
<feature type="domain" description="Response regulatory" evidence="2">
    <location>
        <begin position="5"/>
        <end position="120"/>
    </location>
</feature>
<evidence type="ECO:0000259" key="4">
    <source>
        <dbReference type="PROSITE" id="PS50887"/>
    </source>
</evidence>
<dbReference type="CDD" id="cd17534">
    <property type="entry name" value="REC_DC-like"/>
    <property type="match status" value="1"/>
</dbReference>
<dbReference type="Gene3D" id="3.40.50.2300">
    <property type="match status" value="1"/>
</dbReference>
<dbReference type="SMART" id="SM00448">
    <property type="entry name" value="REC"/>
    <property type="match status" value="1"/>
</dbReference>
<evidence type="ECO:0000313" key="6">
    <source>
        <dbReference type="Proteomes" id="UP001384579"/>
    </source>
</evidence>
<protein>
    <submittedName>
        <fullName evidence="5">EAL domain-containing protein</fullName>
    </submittedName>
</protein>